<evidence type="ECO:0000259" key="3">
    <source>
        <dbReference type="PROSITE" id="PS51186"/>
    </source>
</evidence>
<protein>
    <submittedName>
        <fullName evidence="4">GNAT family N-acetyltransferase</fullName>
    </submittedName>
</protein>
<evidence type="ECO:0000313" key="4">
    <source>
        <dbReference type="EMBL" id="NIY72188.1"/>
    </source>
</evidence>
<dbReference type="PROSITE" id="PS51186">
    <property type="entry name" value="GNAT"/>
    <property type="match status" value="1"/>
</dbReference>
<dbReference type="SUPFAM" id="SSF55729">
    <property type="entry name" value="Acyl-CoA N-acyltransferases (Nat)"/>
    <property type="match status" value="1"/>
</dbReference>
<dbReference type="InterPro" id="IPR050832">
    <property type="entry name" value="Bact_Acetyltransf"/>
</dbReference>
<dbReference type="CDD" id="cd04301">
    <property type="entry name" value="NAT_SF"/>
    <property type="match status" value="1"/>
</dbReference>
<dbReference type="Gene3D" id="3.40.630.30">
    <property type="match status" value="1"/>
</dbReference>
<dbReference type="InterPro" id="IPR000182">
    <property type="entry name" value="GNAT_dom"/>
</dbReference>
<dbReference type="Pfam" id="PF13673">
    <property type="entry name" value="Acetyltransf_10"/>
    <property type="match status" value="1"/>
</dbReference>
<reference evidence="4 5" key="1">
    <citation type="submission" date="2020-03" db="EMBL/GenBank/DDBJ databases">
        <title>Bacterial isolates of synthetic phycosphere.</title>
        <authorList>
            <person name="Fu H."/>
            <person name="Moran M.A."/>
        </authorList>
    </citation>
    <scope>NUCLEOTIDE SEQUENCE [LARGE SCALE GENOMIC DNA]</scope>
    <source>
        <strain evidence="4 5">HF1</strain>
    </source>
</reference>
<accession>A0ABX0VVT3</accession>
<sequence>MTDIRIATADERQLCYDIRTQVFVDEQNVPLDLEIDEHEDECVHFIARIDGQPMGTARLMDKGYAKLQRIAVSKDARGTGLGRALVQAMLDRAMELGKSEARLDAQVYAIPFYEKLGFKAEGPEFDDAGIPHRLMRKKL</sequence>
<dbReference type="Proteomes" id="UP000709466">
    <property type="component" value="Unassembled WGS sequence"/>
</dbReference>
<name>A0ABX0VVT3_9RHOB</name>
<feature type="domain" description="N-acetyltransferase" evidence="3">
    <location>
        <begin position="2"/>
        <end position="139"/>
    </location>
</feature>
<keyword evidence="5" id="KW-1185">Reference proteome</keyword>
<dbReference type="PANTHER" id="PTHR43877">
    <property type="entry name" value="AMINOALKYLPHOSPHONATE N-ACETYLTRANSFERASE-RELATED-RELATED"/>
    <property type="match status" value="1"/>
</dbReference>
<evidence type="ECO:0000256" key="2">
    <source>
        <dbReference type="ARBA" id="ARBA00023315"/>
    </source>
</evidence>
<gene>
    <name evidence="4" type="ORF">HCZ30_07040</name>
</gene>
<evidence type="ECO:0000256" key="1">
    <source>
        <dbReference type="ARBA" id="ARBA00022679"/>
    </source>
</evidence>
<dbReference type="PANTHER" id="PTHR43877:SF2">
    <property type="entry name" value="AMINOALKYLPHOSPHONATE N-ACETYLTRANSFERASE-RELATED"/>
    <property type="match status" value="1"/>
</dbReference>
<evidence type="ECO:0000313" key="5">
    <source>
        <dbReference type="Proteomes" id="UP000709466"/>
    </source>
</evidence>
<dbReference type="RefSeq" id="WP_167637579.1">
    <property type="nucleotide sequence ID" value="NZ_JAATOP010000004.1"/>
</dbReference>
<keyword evidence="1" id="KW-0808">Transferase</keyword>
<dbReference type="EMBL" id="JAATOP010000004">
    <property type="protein sequence ID" value="NIY72188.1"/>
    <property type="molecule type" value="Genomic_DNA"/>
</dbReference>
<proteinExistence type="predicted"/>
<dbReference type="InterPro" id="IPR016181">
    <property type="entry name" value="Acyl_CoA_acyltransferase"/>
</dbReference>
<organism evidence="4 5">
    <name type="scientific">Marivivens donghaensis</name>
    <dbReference type="NCBI Taxonomy" id="1699413"/>
    <lineage>
        <taxon>Bacteria</taxon>
        <taxon>Pseudomonadati</taxon>
        <taxon>Pseudomonadota</taxon>
        <taxon>Alphaproteobacteria</taxon>
        <taxon>Rhodobacterales</taxon>
        <taxon>Paracoccaceae</taxon>
        <taxon>Marivivens group</taxon>
        <taxon>Marivivens</taxon>
    </lineage>
</organism>
<comment type="caution">
    <text evidence="4">The sequence shown here is derived from an EMBL/GenBank/DDBJ whole genome shotgun (WGS) entry which is preliminary data.</text>
</comment>
<keyword evidence="2" id="KW-0012">Acyltransferase</keyword>